<evidence type="ECO:0000313" key="5">
    <source>
        <dbReference type="Proteomes" id="UP000236161"/>
    </source>
</evidence>
<dbReference type="OrthoDB" id="669440at2759"/>
<evidence type="ECO:0000256" key="2">
    <source>
        <dbReference type="SAM" id="MobiDB-lite"/>
    </source>
</evidence>
<feature type="region of interest" description="Disordered" evidence="2">
    <location>
        <begin position="235"/>
        <end position="255"/>
    </location>
</feature>
<dbReference type="Pfam" id="PF04504">
    <property type="entry name" value="GeBP-like_DBD"/>
    <property type="match status" value="1"/>
</dbReference>
<dbReference type="GO" id="GO:0005634">
    <property type="term" value="C:nucleus"/>
    <property type="evidence" value="ECO:0007669"/>
    <property type="project" value="TreeGrafter"/>
</dbReference>
<dbReference type="Proteomes" id="UP000236161">
    <property type="component" value="Unassembled WGS sequence"/>
</dbReference>
<dbReference type="AlphaFoldDB" id="A0A2I0B5G5"/>
<name>A0A2I0B5G5_9ASPA</name>
<reference evidence="4 5" key="1">
    <citation type="journal article" date="2017" name="Nature">
        <title>The Apostasia genome and the evolution of orchids.</title>
        <authorList>
            <person name="Zhang G.Q."/>
            <person name="Liu K.W."/>
            <person name="Li Z."/>
            <person name="Lohaus R."/>
            <person name="Hsiao Y.Y."/>
            <person name="Niu S.C."/>
            <person name="Wang J.Y."/>
            <person name="Lin Y.C."/>
            <person name="Xu Q."/>
            <person name="Chen L.J."/>
            <person name="Yoshida K."/>
            <person name="Fujiwara S."/>
            <person name="Wang Z.W."/>
            <person name="Zhang Y.Q."/>
            <person name="Mitsuda N."/>
            <person name="Wang M."/>
            <person name="Liu G.H."/>
            <person name="Pecoraro L."/>
            <person name="Huang H.X."/>
            <person name="Xiao X.J."/>
            <person name="Lin M."/>
            <person name="Wu X.Y."/>
            <person name="Wu W.L."/>
            <person name="Chen Y.Y."/>
            <person name="Chang S.B."/>
            <person name="Sakamoto S."/>
            <person name="Ohme-Takagi M."/>
            <person name="Yagi M."/>
            <person name="Zeng S.J."/>
            <person name="Shen C.Y."/>
            <person name="Yeh C.M."/>
            <person name="Luo Y.B."/>
            <person name="Tsai W.C."/>
            <person name="Van de Peer Y."/>
            <person name="Liu Z.J."/>
        </authorList>
    </citation>
    <scope>NUCLEOTIDE SEQUENCE [LARGE SCALE GENOMIC DNA]</scope>
    <source>
        <strain evidence="5">cv. Shenzhen</strain>
        <tissue evidence="4">Stem</tissue>
    </source>
</reference>
<dbReference type="PANTHER" id="PTHR31662:SF1">
    <property type="entry name" value="OS01G0249900 PROTEIN"/>
    <property type="match status" value="1"/>
</dbReference>
<dbReference type="InterPro" id="IPR053932">
    <property type="entry name" value="GeBP-like_DBD"/>
</dbReference>
<feature type="region of interest" description="Disordered" evidence="2">
    <location>
        <begin position="1"/>
        <end position="84"/>
    </location>
</feature>
<dbReference type="InterPro" id="IPR007592">
    <property type="entry name" value="GEBP"/>
</dbReference>
<comment type="similarity">
    <text evidence="1">Belongs to the GeBP family.</text>
</comment>
<dbReference type="EMBL" id="KZ451911">
    <property type="protein sequence ID" value="PKA63037.1"/>
    <property type="molecule type" value="Genomic_DNA"/>
</dbReference>
<evidence type="ECO:0000313" key="4">
    <source>
        <dbReference type="EMBL" id="PKA63037.1"/>
    </source>
</evidence>
<dbReference type="GO" id="GO:0006355">
    <property type="term" value="P:regulation of DNA-templated transcription"/>
    <property type="evidence" value="ECO:0007669"/>
    <property type="project" value="InterPro"/>
</dbReference>
<feature type="compositionally biased region" description="Acidic residues" evidence="2">
    <location>
        <begin position="43"/>
        <end position="60"/>
    </location>
</feature>
<sequence length="344" mass="37822">MRPSSIWPQSGDQNLTLNPNPTLRTKSQIPSPNHRTTTMPPAGDDDPAVSDEATDSDDFAVGDQKRRRISDAAAGGGGGGGEESRRMFQKLWTDADEIRVLEGFLDFTTRRGTTHATYQHDTGPFFDEIRPRLQFDFNKNQIMEKLRRLKKKYRNAAARIDSGRGSVFKNPHDRAAYEISRQIWCSTFMRKPKNSPCSGAVEIEEAPTDRSGGGGVAVPVSDLARVTVAVVEGNSAPVSSSSVPPPLPAPLASGSDPSVEEEAVRICLAPLFKELLQSAIGGSAATMAAWPLWVLPPHPPPADAEGDERWRRQRILELEVYLKRIELVEECVRSVLDNLRSKRA</sequence>
<feature type="compositionally biased region" description="Polar residues" evidence="2">
    <location>
        <begin position="1"/>
        <end position="39"/>
    </location>
</feature>
<dbReference type="PANTHER" id="PTHR31662">
    <property type="entry name" value="BNAANNG10740D PROTEIN-RELATED"/>
    <property type="match status" value="1"/>
</dbReference>
<protein>
    <submittedName>
        <fullName evidence="4">Mediator-associated protein 1</fullName>
    </submittedName>
</protein>
<evidence type="ECO:0000259" key="3">
    <source>
        <dbReference type="Pfam" id="PF04504"/>
    </source>
</evidence>
<organism evidence="4 5">
    <name type="scientific">Apostasia shenzhenica</name>
    <dbReference type="NCBI Taxonomy" id="1088818"/>
    <lineage>
        <taxon>Eukaryota</taxon>
        <taxon>Viridiplantae</taxon>
        <taxon>Streptophyta</taxon>
        <taxon>Embryophyta</taxon>
        <taxon>Tracheophyta</taxon>
        <taxon>Spermatophyta</taxon>
        <taxon>Magnoliopsida</taxon>
        <taxon>Liliopsida</taxon>
        <taxon>Asparagales</taxon>
        <taxon>Orchidaceae</taxon>
        <taxon>Apostasioideae</taxon>
        <taxon>Apostasia</taxon>
    </lineage>
</organism>
<gene>
    <name evidence="4" type="ORF">AXF42_Ash007833</name>
</gene>
<dbReference type="STRING" id="1088818.A0A2I0B5G5"/>
<proteinExistence type="inferred from homology"/>
<accession>A0A2I0B5G5</accession>
<evidence type="ECO:0000256" key="1">
    <source>
        <dbReference type="ARBA" id="ARBA00010820"/>
    </source>
</evidence>
<feature type="domain" description="Glabrous enhancer-binding protein-like DBD" evidence="3">
    <location>
        <begin position="88"/>
        <end position="184"/>
    </location>
</feature>
<keyword evidence="5" id="KW-1185">Reference proteome</keyword>